<keyword evidence="1" id="KW-0472">Membrane</keyword>
<name>A0A512PME0_9LACO</name>
<organism evidence="2 3">
    <name type="scientific">Lentilactobacillus rapi</name>
    <dbReference type="NCBI Taxonomy" id="481723"/>
    <lineage>
        <taxon>Bacteria</taxon>
        <taxon>Bacillati</taxon>
        <taxon>Bacillota</taxon>
        <taxon>Bacilli</taxon>
        <taxon>Lactobacillales</taxon>
        <taxon>Lactobacillaceae</taxon>
        <taxon>Lentilactobacillus</taxon>
    </lineage>
</organism>
<protein>
    <recommendedName>
        <fullName evidence="4">DUF3899 domain-containing protein</fullName>
    </recommendedName>
</protein>
<feature type="transmembrane region" description="Helical" evidence="1">
    <location>
        <begin position="78"/>
        <end position="96"/>
    </location>
</feature>
<feature type="transmembrane region" description="Helical" evidence="1">
    <location>
        <begin position="6"/>
        <end position="37"/>
    </location>
</feature>
<sequence length="98" mass="10833">MALRRISILVAAIACVILMIFSVNLGLLAIVALFAYVTYRLLVKKDFTILATTSLVGKEYQNLTEETKKKYEIRATQMGWVCLAITILVVIVGIVING</sequence>
<dbReference type="EMBL" id="BKAM01000015">
    <property type="protein sequence ID" value="GEP72343.1"/>
    <property type="molecule type" value="Genomic_DNA"/>
</dbReference>
<evidence type="ECO:0000313" key="3">
    <source>
        <dbReference type="Proteomes" id="UP000321569"/>
    </source>
</evidence>
<keyword evidence="1" id="KW-0812">Transmembrane</keyword>
<comment type="caution">
    <text evidence="2">The sequence shown here is derived from an EMBL/GenBank/DDBJ whole genome shotgun (WGS) entry which is preliminary data.</text>
</comment>
<evidence type="ECO:0000256" key="1">
    <source>
        <dbReference type="SAM" id="Phobius"/>
    </source>
</evidence>
<accession>A0A512PME0</accession>
<gene>
    <name evidence="2" type="ORF">LRA02_12110</name>
</gene>
<dbReference type="AlphaFoldDB" id="A0A512PME0"/>
<dbReference type="CDD" id="cd00084">
    <property type="entry name" value="HMG-box_SF"/>
    <property type="match status" value="1"/>
</dbReference>
<dbReference type="Proteomes" id="UP000321569">
    <property type="component" value="Unassembled WGS sequence"/>
</dbReference>
<evidence type="ECO:0008006" key="4">
    <source>
        <dbReference type="Google" id="ProtNLM"/>
    </source>
</evidence>
<keyword evidence="1" id="KW-1133">Transmembrane helix</keyword>
<reference evidence="2 3" key="1">
    <citation type="submission" date="2019-07" db="EMBL/GenBank/DDBJ databases">
        <title>Whole genome shotgun sequence of Lactobacillus rapi NBRC 109618.</title>
        <authorList>
            <person name="Hosoyama A."/>
            <person name="Uohara A."/>
            <person name="Ohji S."/>
            <person name="Ichikawa N."/>
        </authorList>
    </citation>
    <scope>NUCLEOTIDE SEQUENCE [LARGE SCALE GENOMIC DNA]</scope>
    <source>
        <strain evidence="2 3">NBRC 109618</strain>
    </source>
</reference>
<dbReference type="RefSeq" id="WP_054747029.1">
    <property type="nucleotide sequence ID" value="NZ_BKAM01000015.1"/>
</dbReference>
<evidence type="ECO:0000313" key="2">
    <source>
        <dbReference type="EMBL" id="GEP72343.1"/>
    </source>
</evidence>
<proteinExistence type="predicted"/>